<dbReference type="SUPFAM" id="SSF48403">
    <property type="entry name" value="Ankyrin repeat"/>
    <property type="match status" value="1"/>
</dbReference>
<reference evidence="2" key="2">
    <citation type="submission" date="2010-04" db="EMBL/GenBank/DDBJ databases">
        <authorList>
            <person name="Buell R."/>
            <person name="Hamilton J."/>
            <person name="Hostetler J."/>
        </authorList>
    </citation>
    <scope>NUCLEOTIDE SEQUENCE [LARGE SCALE GENOMIC DNA]</scope>
    <source>
        <strain evidence="2">DAOM:BR144</strain>
    </source>
</reference>
<dbReference type="HOGENOM" id="CLU_1725985_0_0_1"/>
<keyword evidence="2" id="KW-1185">Reference proteome</keyword>
<evidence type="ECO:0000313" key="1">
    <source>
        <dbReference type="EnsemblProtists" id="PYU1_T011177"/>
    </source>
</evidence>
<name>K3X1S8_GLOUD</name>
<sequence>MSTPTISGHTFNLVTTDGHIDVVRYLHENGIGGCTTDAMDYAAMHRHLGVIQFLHENRSEVCTPAAIDRAAGNDHYTVVAFLCEYRSEGFTDAVKRAEQAGYSSITTSLQMVEIEGLRGSGASSGQLTDTKPREKDVVLDRREAKYKSRFWF</sequence>
<reference evidence="2" key="1">
    <citation type="journal article" date="2010" name="Genome Biol.">
        <title>Genome sequence of the necrotrophic plant pathogen Pythium ultimum reveals original pathogenicity mechanisms and effector repertoire.</title>
        <authorList>
            <person name="Levesque C.A."/>
            <person name="Brouwer H."/>
            <person name="Cano L."/>
            <person name="Hamilton J.P."/>
            <person name="Holt C."/>
            <person name="Huitema E."/>
            <person name="Raffaele S."/>
            <person name="Robideau G.P."/>
            <person name="Thines M."/>
            <person name="Win J."/>
            <person name="Zerillo M.M."/>
            <person name="Beakes G.W."/>
            <person name="Boore J.L."/>
            <person name="Busam D."/>
            <person name="Dumas B."/>
            <person name="Ferriera S."/>
            <person name="Fuerstenberg S.I."/>
            <person name="Gachon C.M."/>
            <person name="Gaulin E."/>
            <person name="Govers F."/>
            <person name="Grenville-Briggs L."/>
            <person name="Horner N."/>
            <person name="Hostetler J."/>
            <person name="Jiang R.H."/>
            <person name="Johnson J."/>
            <person name="Krajaejun T."/>
            <person name="Lin H."/>
            <person name="Meijer H.J."/>
            <person name="Moore B."/>
            <person name="Morris P."/>
            <person name="Phuntmart V."/>
            <person name="Puiu D."/>
            <person name="Shetty J."/>
            <person name="Stajich J.E."/>
            <person name="Tripathy S."/>
            <person name="Wawra S."/>
            <person name="van West P."/>
            <person name="Whitty B.R."/>
            <person name="Coutinho P.M."/>
            <person name="Henrissat B."/>
            <person name="Martin F."/>
            <person name="Thomas P.D."/>
            <person name="Tyler B.M."/>
            <person name="De Vries R.P."/>
            <person name="Kamoun S."/>
            <person name="Yandell M."/>
            <person name="Tisserat N."/>
            <person name="Buell C.R."/>
        </authorList>
    </citation>
    <scope>NUCLEOTIDE SEQUENCE</scope>
    <source>
        <strain evidence="2">DAOM:BR144</strain>
    </source>
</reference>
<reference evidence="1" key="3">
    <citation type="submission" date="2015-02" db="UniProtKB">
        <authorList>
            <consortium name="EnsemblProtists"/>
        </authorList>
    </citation>
    <scope>IDENTIFICATION</scope>
    <source>
        <strain evidence="1">DAOM BR144</strain>
    </source>
</reference>
<dbReference type="EMBL" id="GL376606">
    <property type="status" value="NOT_ANNOTATED_CDS"/>
    <property type="molecule type" value="Genomic_DNA"/>
</dbReference>
<dbReference type="InterPro" id="IPR036770">
    <property type="entry name" value="Ankyrin_rpt-contain_sf"/>
</dbReference>
<organism evidence="1 2">
    <name type="scientific">Globisporangium ultimum (strain ATCC 200006 / CBS 805.95 / DAOM BR144)</name>
    <name type="common">Pythium ultimum</name>
    <dbReference type="NCBI Taxonomy" id="431595"/>
    <lineage>
        <taxon>Eukaryota</taxon>
        <taxon>Sar</taxon>
        <taxon>Stramenopiles</taxon>
        <taxon>Oomycota</taxon>
        <taxon>Peronosporomycetes</taxon>
        <taxon>Pythiales</taxon>
        <taxon>Pythiaceae</taxon>
        <taxon>Globisporangium</taxon>
    </lineage>
</organism>
<accession>K3X1S8</accession>
<evidence type="ECO:0000313" key="2">
    <source>
        <dbReference type="Proteomes" id="UP000019132"/>
    </source>
</evidence>
<dbReference type="AlphaFoldDB" id="K3X1S8"/>
<dbReference type="InParanoid" id="K3X1S8"/>
<dbReference type="Gene3D" id="1.25.40.20">
    <property type="entry name" value="Ankyrin repeat-containing domain"/>
    <property type="match status" value="1"/>
</dbReference>
<dbReference type="InterPro" id="IPR002110">
    <property type="entry name" value="Ankyrin_rpt"/>
</dbReference>
<dbReference type="EnsemblProtists" id="PYU1_T011177">
    <property type="protein sequence ID" value="PYU1_T011177"/>
    <property type="gene ID" value="PYU1_G011152"/>
</dbReference>
<dbReference type="STRING" id="431595.K3X1S8"/>
<protein>
    <submittedName>
        <fullName evidence="1">Uncharacterized protein</fullName>
    </submittedName>
</protein>
<dbReference type="Proteomes" id="UP000019132">
    <property type="component" value="Unassembled WGS sequence"/>
</dbReference>
<dbReference type="PANTHER" id="PTHR46586:SF3">
    <property type="entry name" value="ANKYRIN REPEAT-CONTAINING PROTEIN"/>
    <property type="match status" value="1"/>
</dbReference>
<dbReference type="VEuPathDB" id="FungiDB:PYU1_G011152"/>
<dbReference type="InterPro" id="IPR052050">
    <property type="entry name" value="SecEffector_AnkRepeat"/>
</dbReference>
<dbReference type="Pfam" id="PF13637">
    <property type="entry name" value="Ank_4"/>
    <property type="match status" value="1"/>
</dbReference>
<proteinExistence type="predicted"/>
<dbReference type="PANTHER" id="PTHR46586">
    <property type="entry name" value="ANKYRIN REPEAT-CONTAINING PROTEIN"/>
    <property type="match status" value="1"/>
</dbReference>